<dbReference type="AlphaFoldDB" id="A0A5J5IPE2"/>
<evidence type="ECO:0000256" key="1">
    <source>
        <dbReference type="SAM" id="Phobius"/>
    </source>
</evidence>
<name>A0A5J5IPE2_9MICO</name>
<feature type="transmembrane region" description="Helical" evidence="1">
    <location>
        <begin position="47"/>
        <end position="69"/>
    </location>
</feature>
<keyword evidence="1" id="KW-0812">Transmembrane</keyword>
<evidence type="ECO:0000313" key="3">
    <source>
        <dbReference type="Proteomes" id="UP000327039"/>
    </source>
</evidence>
<keyword evidence="3" id="KW-1185">Reference proteome</keyword>
<comment type="caution">
    <text evidence="2">The sequence shown here is derived from an EMBL/GenBank/DDBJ whole genome shotgun (WGS) entry which is preliminary data.</text>
</comment>
<proteinExistence type="predicted"/>
<protein>
    <recommendedName>
        <fullName evidence="4">DUF2530 domain-containing protein</fullName>
    </recommendedName>
</protein>
<accession>A0A5J5IPE2</accession>
<feature type="transmembrane region" description="Helical" evidence="1">
    <location>
        <begin position="12"/>
        <end position="35"/>
    </location>
</feature>
<keyword evidence="1" id="KW-1133">Transmembrane helix</keyword>
<organism evidence="2 3">
    <name type="scientific">Microbacterium radiodurans</name>
    <dbReference type="NCBI Taxonomy" id="661398"/>
    <lineage>
        <taxon>Bacteria</taxon>
        <taxon>Bacillati</taxon>
        <taxon>Actinomycetota</taxon>
        <taxon>Actinomycetes</taxon>
        <taxon>Micrococcales</taxon>
        <taxon>Microbacteriaceae</taxon>
        <taxon>Microbacterium</taxon>
    </lineage>
</organism>
<dbReference type="Proteomes" id="UP000327039">
    <property type="component" value="Unassembled WGS sequence"/>
</dbReference>
<evidence type="ECO:0000313" key="2">
    <source>
        <dbReference type="EMBL" id="KAA9085312.1"/>
    </source>
</evidence>
<dbReference type="EMBL" id="VYRZ01000003">
    <property type="protein sequence ID" value="KAA9085312.1"/>
    <property type="molecule type" value="Genomic_DNA"/>
</dbReference>
<keyword evidence="1" id="KW-0472">Membrane</keyword>
<sequence length="83" mass="9413">MRRVVERWGRKYAGSMFSLAVVQSVLWTVLAVIWTAEVIREWNPWRLPLIVGSLGLALGWGVVATSAGLHRRRLRDAARSKVE</sequence>
<gene>
    <name evidence="2" type="ORF">F6B42_12635</name>
</gene>
<dbReference type="RefSeq" id="WP_150420034.1">
    <property type="nucleotide sequence ID" value="NZ_VYRZ01000003.1"/>
</dbReference>
<evidence type="ECO:0008006" key="4">
    <source>
        <dbReference type="Google" id="ProtNLM"/>
    </source>
</evidence>
<reference evidence="3" key="1">
    <citation type="submission" date="2019-09" db="EMBL/GenBank/DDBJ databases">
        <title>Mumia zhuanghuii sp. nov. isolated from the intestinal contents of plateau pika (Ochotona curzoniae) in the Qinghai-Tibet plateau of China.</title>
        <authorList>
            <person name="Tian Z."/>
        </authorList>
    </citation>
    <scope>NUCLEOTIDE SEQUENCE [LARGE SCALE GENOMIC DNA]</scope>
    <source>
        <strain evidence="3">DSM 25564</strain>
    </source>
</reference>